<proteinExistence type="predicted"/>
<dbReference type="HOGENOM" id="CLU_2518820_0_0_1"/>
<dbReference type="RefSeq" id="XP_008023015.1">
    <property type="nucleotide sequence ID" value="XM_008024824.1"/>
</dbReference>
<name>R0K899_EXST2</name>
<feature type="non-terminal residue" evidence="1">
    <location>
        <position position="1"/>
    </location>
</feature>
<organism evidence="1 2">
    <name type="scientific">Exserohilum turcicum (strain 28A)</name>
    <name type="common">Northern leaf blight fungus</name>
    <name type="synonym">Setosphaeria turcica</name>
    <dbReference type="NCBI Taxonomy" id="671987"/>
    <lineage>
        <taxon>Eukaryota</taxon>
        <taxon>Fungi</taxon>
        <taxon>Dikarya</taxon>
        <taxon>Ascomycota</taxon>
        <taxon>Pezizomycotina</taxon>
        <taxon>Dothideomycetes</taxon>
        <taxon>Pleosporomycetidae</taxon>
        <taxon>Pleosporales</taxon>
        <taxon>Pleosporineae</taxon>
        <taxon>Pleosporaceae</taxon>
        <taxon>Exserohilum</taxon>
    </lineage>
</organism>
<dbReference type="GeneID" id="19395081"/>
<sequence length="85" mass="9807">DFFYLFQVAYTSTFTTNNILSSYVATRLYPYNPKVVLKQFKTTTLQQDNSLKSREVGDGDSWRTLLRLFNVAVQDKLIATAKELC</sequence>
<keyword evidence="2" id="KW-1185">Reference proteome</keyword>
<gene>
    <name evidence="1" type="ORF">SETTUDRAFT_105123</name>
</gene>
<dbReference type="OrthoDB" id="3788048at2759"/>
<protein>
    <submittedName>
        <fullName evidence="1">Uncharacterized protein</fullName>
    </submittedName>
</protein>
<accession>R0K899</accession>
<dbReference type="Proteomes" id="UP000016935">
    <property type="component" value="Unassembled WGS sequence"/>
</dbReference>
<reference evidence="1 2" key="2">
    <citation type="journal article" date="2013" name="PLoS Genet.">
        <title>Comparative genome structure, secondary metabolite, and effector coding capacity across Cochliobolus pathogens.</title>
        <authorList>
            <person name="Condon B.J."/>
            <person name="Leng Y."/>
            <person name="Wu D."/>
            <person name="Bushley K.E."/>
            <person name="Ohm R.A."/>
            <person name="Otillar R."/>
            <person name="Martin J."/>
            <person name="Schackwitz W."/>
            <person name="Grimwood J."/>
            <person name="MohdZainudin N."/>
            <person name="Xue C."/>
            <person name="Wang R."/>
            <person name="Manning V.A."/>
            <person name="Dhillon B."/>
            <person name="Tu Z.J."/>
            <person name="Steffenson B.J."/>
            <person name="Salamov A."/>
            <person name="Sun H."/>
            <person name="Lowry S."/>
            <person name="LaButti K."/>
            <person name="Han J."/>
            <person name="Copeland A."/>
            <person name="Lindquist E."/>
            <person name="Barry K."/>
            <person name="Schmutz J."/>
            <person name="Baker S.E."/>
            <person name="Ciuffetti L.M."/>
            <person name="Grigoriev I.V."/>
            <person name="Zhong S."/>
            <person name="Turgeon B.G."/>
        </authorList>
    </citation>
    <scope>NUCLEOTIDE SEQUENCE [LARGE SCALE GENOMIC DNA]</scope>
    <source>
        <strain evidence="2">28A</strain>
    </source>
</reference>
<dbReference type="AlphaFoldDB" id="R0K899"/>
<dbReference type="EMBL" id="KB908515">
    <property type="protein sequence ID" value="EOA89168.1"/>
    <property type="molecule type" value="Genomic_DNA"/>
</dbReference>
<reference evidence="1 2" key="1">
    <citation type="journal article" date="2012" name="PLoS Pathog.">
        <title>Diverse lifestyles and strategies of plant pathogenesis encoded in the genomes of eighteen Dothideomycetes fungi.</title>
        <authorList>
            <person name="Ohm R.A."/>
            <person name="Feau N."/>
            <person name="Henrissat B."/>
            <person name="Schoch C.L."/>
            <person name="Horwitz B.A."/>
            <person name="Barry K.W."/>
            <person name="Condon B.J."/>
            <person name="Copeland A.C."/>
            <person name="Dhillon B."/>
            <person name="Glaser F."/>
            <person name="Hesse C.N."/>
            <person name="Kosti I."/>
            <person name="LaButti K."/>
            <person name="Lindquist E.A."/>
            <person name="Lucas S."/>
            <person name="Salamov A.A."/>
            <person name="Bradshaw R.E."/>
            <person name="Ciuffetti L."/>
            <person name="Hamelin R.C."/>
            <person name="Kema G.H.J."/>
            <person name="Lawrence C."/>
            <person name="Scott J.A."/>
            <person name="Spatafora J.W."/>
            <person name="Turgeon B.G."/>
            <person name="de Wit P.J.G.M."/>
            <person name="Zhong S."/>
            <person name="Goodwin S.B."/>
            <person name="Grigoriev I.V."/>
        </authorList>
    </citation>
    <scope>NUCLEOTIDE SEQUENCE [LARGE SCALE GENOMIC DNA]</scope>
    <source>
        <strain evidence="2">28A</strain>
    </source>
</reference>
<evidence type="ECO:0000313" key="2">
    <source>
        <dbReference type="Proteomes" id="UP000016935"/>
    </source>
</evidence>
<evidence type="ECO:0000313" key="1">
    <source>
        <dbReference type="EMBL" id="EOA89168.1"/>
    </source>
</evidence>